<accession>A0A917CJ02</accession>
<evidence type="ECO:0000256" key="1">
    <source>
        <dbReference type="SAM" id="MobiDB-lite"/>
    </source>
</evidence>
<name>A0A917CJ02_9GAMM</name>
<feature type="region of interest" description="Disordered" evidence="1">
    <location>
        <begin position="269"/>
        <end position="308"/>
    </location>
</feature>
<dbReference type="Proteomes" id="UP000632858">
    <property type="component" value="Unassembled WGS sequence"/>
</dbReference>
<dbReference type="EMBL" id="BMFO01000002">
    <property type="protein sequence ID" value="GGF89176.1"/>
    <property type="molecule type" value="Genomic_DNA"/>
</dbReference>
<proteinExistence type="predicted"/>
<reference evidence="2" key="1">
    <citation type="journal article" date="2014" name="Int. J. Syst. Evol. Microbiol.">
        <title>Complete genome sequence of Corynebacterium casei LMG S-19264T (=DSM 44701T), isolated from a smear-ripened cheese.</title>
        <authorList>
            <consortium name="US DOE Joint Genome Institute (JGI-PGF)"/>
            <person name="Walter F."/>
            <person name="Albersmeier A."/>
            <person name="Kalinowski J."/>
            <person name="Ruckert C."/>
        </authorList>
    </citation>
    <scope>NUCLEOTIDE SEQUENCE</scope>
    <source>
        <strain evidence="2">CGMCC 1.12726</strain>
    </source>
</reference>
<dbReference type="AlphaFoldDB" id="A0A917CJ02"/>
<reference evidence="2" key="2">
    <citation type="submission" date="2020-09" db="EMBL/GenBank/DDBJ databases">
        <authorList>
            <person name="Sun Q."/>
            <person name="Zhou Y."/>
        </authorList>
    </citation>
    <scope>NUCLEOTIDE SEQUENCE</scope>
    <source>
        <strain evidence="2">CGMCC 1.12726</strain>
    </source>
</reference>
<organism evidence="2 3">
    <name type="scientific">Arenimonas maotaiensis</name>
    <dbReference type="NCBI Taxonomy" id="1446479"/>
    <lineage>
        <taxon>Bacteria</taxon>
        <taxon>Pseudomonadati</taxon>
        <taxon>Pseudomonadota</taxon>
        <taxon>Gammaproteobacteria</taxon>
        <taxon>Lysobacterales</taxon>
        <taxon>Lysobacteraceae</taxon>
        <taxon>Arenimonas</taxon>
    </lineage>
</organism>
<sequence>MAAKFPEGSRLRWQLRFSRAPASAVLVFFDGLRVPLAPGADGWTSTRVIATSDVYRIELDGQTLQPEAWHRLDAVKDLPPQLRVMQPDRSLSLVQSGQRGWALALEAEDDYGLGAATLDIQLAQGSGENVRFTAFSRPLAGQGGNARKRYAATLDLTQLGMAVGDDLIVRFSVKDRRQGSPNETQSAAYILRWPAEDAFEASGVEGLLKKVMPAYFRSQRQIIIDTEKLLAQRGRLDRDTFAVRSDTIGVDQRILRLRYGQFLGEETEGVQAAKPAEGGAEETHHADDGHDHGEQGAAAKKAPPSAAATNQAVLEEFGHTHDIPEAATLLDPETKRLLRAALNEMWRAELHLRSGEPKQALPYEYRALDFIKQVQQASRIYLARVGTELPPIDEGRRLIGDRSGVIRPADSLQAASRDDAPVFAFWQALDGGEPDFGALRVWLAAHPERVPDALGLKVAMDEAQRKPACQACRTRLKALLWPVLPAPLAAPVPRPATDGPARSYRELLRRERER</sequence>
<evidence type="ECO:0000313" key="2">
    <source>
        <dbReference type="EMBL" id="GGF89176.1"/>
    </source>
</evidence>
<protein>
    <submittedName>
        <fullName evidence="2">Uncharacterized protein</fullName>
    </submittedName>
</protein>
<feature type="region of interest" description="Disordered" evidence="1">
    <location>
        <begin position="491"/>
        <end position="514"/>
    </location>
</feature>
<feature type="compositionally biased region" description="Low complexity" evidence="1">
    <location>
        <begin position="297"/>
        <end position="308"/>
    </location>
</feature>
<keyword evidence="3" id="KW-1185">Reference proteome</keyword>
<comment type="caution">
    <text evidence="2">The sequence shown here is derived from an EMBL/GenBank/DDBJ whole genome shotgun (WGS) entry which is preliminary data.</text>
</comment>
<feature type="compositionally biased region" description="Basic and acidic residues" evidence="1">
    <location>
        <begin position="503"/>
        <end position="514"/>
    </location>
</feature>
<evidence type="ECO:0000313" key="3">
    <source>
        <dbReference type="Proteomes" id="UP000632858"/>
    </source>
</evidence>
<feature type="compositionally biased region" description="Basic and acidic residues" evidence="1">
    <location>
        <begin position="281"/>
        <end position="294"/>
    </location>
</feature>
<gene>
    <name evidence="2" type="ORF">GCM10010960_08800</name>
</gene>